<name>A0A2N3Y0A0_SACSN</name>
<dbReference type="EMBL" id="PJNB01000001">
    <property type="protein sequence ID" value="PKW16348.1"/>
    <property type="molecule type" value="Genomic_DNA"/>
</dbReference>
<comment type="caution">
    <text evidence="1">The sequence shown here is derived from an EMBL/GenBank/DDBJ whole genome shotgun (WGS) entry which is preliminary data.</text>
</comment>
<evidence type="ECO:0000313" key="2">
    <source>
        <dbReference type="Proteomes" id="UP000233786"/>
    </source>
</evidence>
<protein>
    <submittedName>
        <fullName evidence="1">Uncharacterized protein</fullName>
    </submittedName>
</protein>
<evidence type="ECO:0000313" key="1">
    <source>
        <dbReference type="EMBL" id="PKW16348.1"/>
    </source>
</evidence>
<gene>
    <name evidence="1" type="ORF">A8926_4171</name>
</gene>
<dbReference type="Proteomes" id="UP000233786">
    <property type="component" value="Unassembled WGS sequence"/>
</dbReference>
<organism evidence="1 2">
    <name type="scientific">Saccharopolyspora spinosa</name>
    <dbReference type="NCBI Taxonomy" id="60894"/>
    <lineage>
        <taxon>Bacteria</taxon>
        <taxon>Bacillati</taxon>
        <taxon>Actinomycetota</taxon>
        <taxon>Actinomycetes</taxon>
        <taxon>Pseudonocardiales</taxon>
        <taxon>Pseudonocardiaceae</taxon>
        <taxon>Saccharopolyspora</taxon>
    </lineage>
</organism>
<dbReference type="AlphaFoldDB" id="A0A2N3Y0A0"/>
<keyword evidence="2" id="KW-1185">Reference proteome</keyword>
<proteinExistence type="predicted"/>
<sequence length="74" mass="7995">MAYPKAALVSLSFPVPAALNQPARTVESLRGRIDGLWQALDGGEYGDATNPLRITSATYYSRANFSFIQINGTC</sequence>
<accession>A0A2N3Y0A0</accession>
<reference evidence="1" key="1">
    <citation type="submission" date="2017-12" db="EMBL/GenBank/DDBJ databases">
        <title>Sequencing the genomes of 1000 Actinobacteria strains.</title>
        <authorList>
            <person name="Klenk H.-P."/>
        </authorList>
    </citation>
    <scope>NUCLEOTIDE SEQUENCE [LARGE SCALE GENOMIC DNA]</scope>
    <source>
        <strain evidence="1">DSM 44228</strain>
    </source>
</reference>